<keyword evidence="1" id="KW-0472">Membrane</keyword>
<accession>A0A517ZJC7</accession>
<name>A0A517ZJC7_9PLAN</name>
<keyword evidence="3" id="KW-1185">Reference proteome</keyword>
<feature type="transmembrane region" description="Helical" evidence="1">
    <location>
        <begin position="58"/>
        <end position="76"/>
    </location>
</feature>
<dbReference type="Proteomes" id="UP000319383">
    <property type="component" value="Chromosome"/>
</dbReference>
<evidence type="ECO:0000313" key="2">
    <source>
        <dbReference type="EMBL" id="QDU42602.1"/>
    </source>
</evidence>
<proteinExistence type="predicted"/>
<evidence type="ECO:0000256" key="1">
    <source>
        <dbReference type="SAM" id="Phobius"/>
    </source>
</evidence>
<keyword evidence="1" id="KW-0812">Transmembrane</keyword>
<dbReference type="AlphaFoldDB" id="A0A517ZJC7"/>
<feature type="transmembrane region" description="Helical" evidence="1">
    <location>
        <begin position="23"/>
        <end position="46"/>
    </location>
</feature>
<evidence type="ECO:0000313" key="3">
    <source>
        <dbReference type="Proteomes" id="UP000319383"/>
    </source>
</evidence>
<dbReference type="EMBL" id="CP036276">
    <property type="protein sequence ID" value="QDU42602.1"/>
    <property type="molecule type" value="Genomic_DNA"/>
</dbReference>
<dbReference type="KEGG" id="sdyn:Mal52_10690"/>
<keyword evidence="1" id="KW-1133">Transmembrane helix</keyword>
<reference evidence="2 3" key="1">
    <citation type="submission" date="2019-02" db="EMBL/GenBank/DDBJ databases">
        <title>Deep-cultivation of Planctomycetes and their phenomic and genomic characterization uncovers novel biology.</title>
        <authorList>
            <person name="Wiegand S."/>
            <person name="Jogler M."/>
            <person name="Boedeker C."/>
            <person name="Pinto D."/>
            <person name="Vollmers J."/>
            <person name="Rivas-Marin E."/>
            <person name="Kohn T."/>
            <person name="Peeters S.H."/>
            <person name="Heuer A."/>
            <person name="Rast P."/>
            <person name="Oberbeckmann S."/>
            <person name="Bunk B."/>
            <person name="Jeske O."/>
            <person name="Meyerdierks A."/>
            <person name="Storesund J.E."/>
            <person name="Kallscheuer N."/>
            <person name="Luecker S."/>
            <person name="Lage O.M."/>
            <person name="Pohl T."/>
            <person name="Merkel B.J."/>
            <person name="Hornburger P."/>
            <person name="Mueller R.-W."/>
            <person name="Bruemmer F."/>
            <person name="Labrenz M."/>
            <person name="Spormann A.M."/>
            <person name="Op den Camp H."/>
            <person name="Overmann J."/>
            <person name="Amann R."/>
            <person name="Jetten M.S.M."/>
            <person name="Mascher T."/>
            <person name="Medema M.H."/>
            <person name="Devos D.P."/>
            <person name="Kaster A.-K."/>
            <person name="Ovreas L."/>
            <person name="Rohde M."/>
            <person name="Galperin M.Y."/>
            <person name="Jogler C."/>
        </authorList>
    </citation>
    <scope>NUCLEOTIDE SEQUENCE [LARGE SCALE GENOMIC DNA]</scope>
    <source>
        <strain evidence="2 3">Mal52</strain>
    </source>
</reference>
<protein>
    <submittedName>
        <fullName evidence="2">Uncharacterized protein</fullName>
    </submittedName>
</protein>
<organism evidence="2 3">
    <name type="scientific">Symmachiella dynata</name>
    <dbReference type="NCBI Taxonomy" id="2527995"/>
    <lineage>
        <taxon>Bacteria</taxon>
        <taxon>Pseudomonadati</taxon>
        <taxon>Planctomycetota</taxon>
        <taxon>Planctomycetia</taxon>
        <taxon>Planctomycetales</taxon>
        <taxon>Planctomycetaceae</taxon>
        <taxon>Symmachiella</taxon>
    </lineage>
</organism>
<sequence>MVVQILKLRPYGDEMIMRVIEFLYRWFFAIMAFASLVLMALAAGGFTPQGSWKHSTTAYFLMALFFTLAFFAEKLLDRALRRSRATTPAEKAELLLARTTEIVVWRTQRLSLDDAFQILRQGDDVLAQYPNSYFRETAAERDLEFRKWFEFAYTSDAELWYYDSGKESWELMGGECGFALFSRDKFLDVWVLLEN</sequence>
<gene>
    <name evidence="2" type="ORF">Mal52_10690</name>
</gene>